<reference evidence="8 9" key="1">
    <citation type="submission" date="2024-11" db="EMBL/GenBank/DDBJ databases">
        <title>A near-complete genome assembly of Cinchona calisaya.</title>
        <authorList>
            <person name="Lian D.C."/>
            <person name="Zhao X.W."/>
            <person name="Wei L."/>
        </authorList>
    </citation>
    <scope>NUCLEOTIDE SEQUENCE [LARGE SCALE GENOMIC DNA]</scope>
    <source>
        <tissue evidence="8">Nenye</tissue>
    </source>
</reference>
<keyword evidence="1 6" id="KW-0645">Protease</keyword>
<keyword evidence="5 6" id="KW-0482">Metalloprotease</keyword>
<comment type="caution">
    <text evidence="8">The sequence shown here is derived from an EMBL/GenBank/DDBJ whole genome shotgun (WGS) entry which is preliminary data.</text>
</comment>
<evidence type="ECO:0000256" key="6">
    <source>
        <dbReference type="RuleBase" id="RU003983"/>
    </source>
</evidence>
<evidence type="ECO:0000256" key="2">
    <source>
        <dbReference type="ARBA" id="ARBA00022723"/>
    </source>
</evidence>
<evidence type="ECO:0000256" key="3">
    <source>
        <dbReference type="ARBA" id="ARBA00022801"/>
    </source>
</evidence>
<evidence type="ECO:0000259" key="7">
    <source>
        <dbReference type="Pfam" id="PF01435"/>
    </source>
</evidence>
<keyword evidence="9" id="KW-1185">Reference proteome</keyword>
<feature type="domain" description="Peptidase M48" evidence="7">
    <location>
        <begin position="130"/>
        <end position="180"/>
    </location>
</feature>
<dbReference type="AlphaFoldDB" id="A0ABD3B096"/>
<sequence length="199" mass="22367">MKGKQLRFQYVPNSNRVQLLPPSKIAYTWGASWKELAEEDSARILRPTSPETIRMHKILTQIVQAMHDMLGLQNNCKVSVFVPEKKNDLHIADRNASVVIGHGAKRDLARSNKRVGKLGLKCGTNHLDGLNWKVMVVDSDEDNAKYAGNGKIKIYTGVFKGLKNSQSQDLEIATVLGHEAHTFFSLNFFKIFILYISVS</sequence>
<evidence type="ECO:0000256" key="5">
    <source>
        <dbReference type="ARBA" id="ARBA00023049"/>
    </source>
</evidence>
<keyword evidence="4 6" id="KW-0862">Zinc</keyword>
<keyword evidence="2" id="KW-0479">Metal-binding</keyword>
<dbReference type="PANTHER" id="PTHR22726:SF1">
    <property type="entry name" value="METALLOENDOPEPTIDASE OMA1, MITOCHONDRIAL"/>
    <property type="match status" value="1"/>
</dbReference>
<dbReference type="Proteomes" id="UP001630127">
    <property type="component" value="Unassembled WGS sequence"/>
</dbReference>
<comment type="similarity">
    <text evidence="6">Belongs to the peptidase M48 family.</text>
</comment>
<organism evidence="8 9">
    <name type="scientific">Cinchona calisaya</name>
    <dbReference type="NCBI Taxonomy" id="153742"/>
    <lineage>
        <taxon>Eukaryota</taxon>
        <taxon>Viridiplantae</taxon>
        <taxon>Streptophyta</taxon>
        <taxon>Embryophyta</taxon>
        <taxon>Tracheophyta</taxon>
        <taxon>Spermatophyta</taxon>
        <taxon>Magnoliopsida</taxon>
        <taxon>eudicotyledons</taxon>
        <taxon>Gunneridae</taxon>
        <taxon>Pentapetalae</taxon>
        <taxon>asterids</taxon>
        <taxon>lamiids</taxon>
        <taxon>Gentianales</taxon>
        <taxon>Rubiaceae</taxon>
        <taxon>Cinchonoideae</taxon>
        <taxon>Cinchoneae</taxon>
        <taxon>Cinchona</taxon>
    </lineage>
</organism>
<proteinExistence type="inferred from homology"/>
<dbReference type="GO" id="GO:0006508">
    <property type="term" value="P:proteolysis"/>
    <property type="evidence" value="ECO:0007669"/>
    <property type="project" value="UniProtKB-KW"/>
</dbReference>
<dbReference type="GO" id="GO:0008237">
    <property type="term" value="F:metallopeptidase activity"/>
    <property type="evidence" value="ECO:0007669"/>
    <property type="project" value="UniProtKB-KW"/>
</dbReference>
<protein>
    <recommendedName>
        <fullName evidence="7">Peptidase M48 domain-containing protein</fullName>
    </recommendedName>
</protein>
<dbReference type="PANTHER" id="PTHR22726">
    <property type="entry name" value="METALLOENDOPEPTIDASE OMA1"/>
    <property type="match status" value="1"/>
</dbReference>
<dbReference type="EMBL" id="JBJUIK010000001">
    <property type="protein sequence ID" value="KAL3536925.1"/>
    <property type="molecule type" value="Genomic_DNA"/>
</dbReference>
<comment type="cofactor">
    <cofactor evidence="6">
        <name>Zn(2+)</name>
        <dbReference type="ChEBI" id="CHEBI:29105"/>
    </cofactor>
    <text evidence="6">Binds 1 zinc ion per subunit.</text>
</comment>
<dbReference type="Pfam" id="PF01435">
    <property type="entry name" value="Peptidase_M48"/>
    <property type="match status" value="1"/>
</dbReference>
<evidence type="ECO:0000256" key="1">
    <source>
        <dbReference type="ARBA" id="ARBA00022670"/>
    </source>
</evidence>
<keyword evidence="3 6" id="KW-0378">Hydrolase</keyword>
<dbReference type="InterPro" id="IPR001915">
    <property type="entry name" value="Peptidase_M48"/>
</dbReference>
<evidence type="ECO:0000313" key="9">
    <source>
        <dbReference type="Proteomes" id="UP001630127"/>
    </source>
</evidence>
<dbReference type="GO" id="GO:0046872">
    <property type="term" value="F:metal ion binding"/>
    <property type="evidence" value="ECO:0007669"/>
    <property type="project" value="UniProtKB-KW"/>
</dbReference>
<dbReference type="InterPro" id="IPR051156">
    <property type="entry name" value="Mito/Outer_Membr_Metalloprot"/>
</dbReference>
<evidence type="ECO:0000256" key="4">
    <source>
        <dbReference type="ARBA" id="ARBA00022833"/>
    </source>
</evidence>
<gene>
    <name evidence="8" type="ORF">ACH5RR_000291</name>
</gene>
<evidence type="ECO:0000313" key="8">
    <source>
        <dbReference type="EMBL" id="KAL3536925.1"/>
    </source>
</evidence>
<name>A0ABD3B096_9GENT</name>
<accession>A0ABD3B096</accession>